<evidence type="ECO:0000256" key="1">
    <source>
        <dbReference type="SAM" id="SignalP"/>
    </source>
</evidence>
<feature type="signal peptide" evidence="1">
    <location>
        <begin position="1"/>
        <end position="26"/>
    </location>
</feature>
<dbReference type="EMBL" id="AKAU01000102">
    <property type="protein sequence ID" value="EIM99284.1"/>
    <property type="molecule type" value="Genomic_DNA"/>
</dbReference>
<evidence type="ECO:0000313" key="2">
    <source>
        <dbReference type="EMBL" id="EIM99284.1"/>
    </source>
</evidence>
<proteinExistence type="predicted"/>
<gene>
    <name evidence="2" type="ORF">WQE_19839</name>
</gene>
<reference evidence="2 3" key="1">
    <citation type="journal article" date="2012" name="J. Bacteriol.">
        <title>Draft Genome Sequence of the Soil Bacterium Burkholderia terrae Strain BS001, Which Interacts with Fungal Surface Structures.</title>
        <authorList>
            <person name="Nazir R."/>
            <person name="Hansen M.A."/>
            <person name="Sorensen S."/>
            <person name="van Elsas J.D."/>
        </authorList>
    </citation>
    <scope>NUCLEOTIDE SEQUENCE [LARGE SCALE GENOMIC DNA]</scope>
    <source>
        <strain evidence="2 3">BS001</strain>
    </source>
</reference>
<feature type="chain" id="PRO_5045076845" evidence="1">
    <location>
        <begin position="27"/>
        <end position="120"/>
    </location>
</feature>
<accession>A0ABP2PNB7</accession>
<dbReference type="Proteomes" id="UP000004980">
    <property type="component" value="Unassembled WGS sequence"/>
</dbReference>
<keyword evidence="1" id="KW-0732">Signal</keyword>
<organism evidence="2 3">
    <name type="scientific">Paraburkholderia hospita</name>
    <dbReference type="NCBI Taxonomy" id="169430"/>
    <lineage>
        <taxon>Bacteria</taxon>
        <taxon>Pseudomonadati</taxon>
        <taxon>Pseudomonadota</taxon>
        <taxon>Betaproteobacteria</taxon>
        <taxon>Burkholderiales</taxon>
        <taxon>Burkholderiaceae</taxon>
        <taxon>Paraburkholderia</taxon>
    </lineage>
</organism>
<protein>
    <submittedName>
        <fullName evidence="2">Uncharacterized protein</fullName>
    </submittedName>
</protein>
<evidence type="ECO:0000313" key="3">
    <source>
        <dbReference type="Proteomes" id="UP000004980"/>
    </source>
</evidence>
<dbReference type="RefSeq" id="WP_007583950.1">
    <property type="nucleotide sequence ID" value="NZ_AKAU01000102.1"/>
</dbReference>
<comment type="caution">
    <text evidence="2">The sequence shown here is derived from an EMBL/GenBank/DDBJ whole genome shotgun (WGS) entry which is preliminary data.</text>
</comment>
<name>A0ABP2PNB7_9BURK</name>
<keyword evidence="3" id="KW-1185">Reference proteome</keyword>
<sequence length="120" mass="12678">MKVRLQTIVSRLAFVALAVATSHAYAATTFDGVQAQQMEVSYQAGTMNDVVGVVSNRSSQEVDVTVKFKGYTADGLLSQGNPSATIAHLGAGESARFECGGFFGRVTKISLIHVRTTAAH</sequence>